<proteinExistence type="inferred from homology"/>
<protein>
    <recommendedName>
        <fullName evidence="3">tetrahydrofolate synthase</fullName>
        <ecNumber evidence="3">6.3.2.17</ecNumber>
    </recommendedName>
    <alternativeName>
        <fullName evidence="9">Tetrahydrofolylpolyglutamate synthase</fullName>
    </alternativeName>
</protein>
<dbReference type="SUPFAM" id="SSF53623">
    <property type="entry name" value="MurD-like peptide ligases, catalytic domain"/>
    <property type="match status" value="1"/>
</dbReference>
<evidence type="ECO:0000256" key="10">
    <source>
        <dbReference type="ARBA" id="ARBA00047493"/>
    </source>
</evidence>
<comment type="similarity">
    <text evidence="2">Belongs to the folylpolyglutamate synthase family.</text>
</comment>
<comment type="catalytic activity">
    <reaction evidence="10">
        <text>(6S)-5,6,7,8-tetrahydrofolyl-(gamma-L-Glu)(n) + L-glutamate + ATP = (6S)-5,6,7,8-tetrahydrofolyl-(gamma-L-Glu)(n+1) + ADP + phosphate + H(+)</text>
        <dbReference type="Rhea" id="RHEA:10580"/>
        <dbReference type="Rhea" id="RHEA-COMP:14738"/>
        <dbReference type="Rhea" id="RHEA-COMP:14740"/>
        <dbReference type="ChEBI" id="CHEBI:15378"/>
        <dbReference type="ChEBI" id="CHEBI:29985"/>
        <dbReference type="ChEBI" id="CHEBI:30616"/>
        <dbReference type="ChEBI" id="CHEBI:43474"/>
        <dbReference type="ChEBI" id="CHEBI:141005"/>
        <dbReference type="ChEBI" id="CHEBI:456216"/>
        <dbReference type="EC" id="6.3.2.17"/>
    </reaction>
</comment>
<dbReference type="GO" id="GO:0004326">
    <property type="term" value="F:tetrahydrofolylpolyglutamate synthase activity"/>
    <property type="evidence" value="ECO:0007669"/>
    <property type="project" value="UniProtKB-EC"/>
</dbReference>
<evidence type="ECO:0000256" key="2">
    <source>
        <dbReference type="ARBA" id="ARBA00008276"/>
    </source>
</evidence>
<feature type="domain" description="Mur ligase C-terminal" evidence="12">
    <location>
        <begin position="425"/>
        <end position="538"/>
    </location>
</feature>
<dbReference type="Gene3D" id="3.40.1190.10">
    <property type="entry name" value="Mur-like, catalytic domain"/>
    <property type="match status" value="1"/>
</dbReference>
<dbReference type="RefSeq" id="WP_064231982.1">
    <property type="nucleotide sequence ID" value="NZ_LVZK01000003.1"/>
</dbReference>
<dbReference type="InterPro" id="IPR004101">
    <property type="entry name" value="Mur_ligase_C"/>
</dbReference>
<evidence type="ECO:0000256" key="7">
    <source>
        <dbReference type="ARBA" id="ARBA00022840"/>
    </source>
</evidence>
<evidence type="ECO:0000259" key="12">
    <source>
        <dbReference type="Pfam" id="PF02875"/>
    </source>
</evidence>
<dbReference type="GO" id="GO:0005737">
    <property type="term" value="C:cytoplasm"/>
    <property type="evidence" value="ECO:0007669"/>
    <property type="project" value="TreeGrafter"/>
</dbReference>
<reference evidence="14 15" key="1">
    <citation type="submission" date="2016-04" db="EMBL/GenBank/DDBJ databases">
        <title>Peptidophaga gingivicola gen. nov., sp. nov., isolated from human subgingival plaque.</title>
        <authorList>
            <person name="Beall C.J."/>
            <person name="Mokrzan E.M."/>
            <person name="Griffen A.L."/>
            <person name="Leys E.J."/>
        </authorList>
    </citation>
    <scope>NUCLEOTIDE SEQUENCE [LARGE SCALE GENOMIC DNA]</scope>
    <source>
        <strain evidence="14 15">BA112</strain>
    </source>
</reference>
<dbReference type="STRING" id="1823756.A4H34_09905"/>
<dbReference type="FunFam" id="3.40.1190.10:FF:000011">
    <property type="entry name" value="Folylpolyglutamate synthase/dihydrofolate synthase"/>
    <property type="match status" value="1"/>
</dbReference>
<feature type="region of interest" description="Disordered" evidence="11">
    <location>
        <begin position="1"/>
        <end position="73"/>
    </location>
</feature>
<evidence type="ECO:0000313" key="15">
    <source>
        <dbReference type="Proteomes" id="UP000078368"/>
    </source>
</evidence>
<name>A0A179B0Z8_9ACTO</name>
<dbReference type="OrthoDB" id="9809356at2"/>
<dbReference type="Pfam" id="PF02875">
    <property type="entry name" value="Mur_ligase_C"/>
    <property type="match status" value="1"/>
</dbReference>
<comment type="cofactor">
    <cofactor evidence="1">
        <name>Mg(2+)</name>
        <dbReference type="ChEBI" id="CHEBI:18420"/>
    </cofactor>
</comment>
<sequence>MQGQGGPLGNGPDDKGPDGRGFDGREGARGEMRGFPGEGELQGGEGMGSALKREPDEQTRDEEAARLAREAAEDEEFDAAVKAIVSSGLVAGPDPSVVADVVADDSKPGPPPDAVAEAERIALDGAVDAVYRSILTRAPEHKVQPSLERVRKALAMLGNPERAFRSIHITGTNGKTSTARMIEALLRERGLRTGRFTSPHLTSVRERMAIDGAAISREDFLAVWEEVNPVVELVDRESTAAGGPRMSFFEVFTVMAYAAFANAPVDVAVVEVGMGGLWDATNVIEADVAVILPVAMDHERWLGHTIEEIAREKVGIVKPGSFVVSAEQEDSVAQIVMDATREAKARLVAEGPSLHLVSRETAVGGQLVTLQTPAARYEDVPLALKGEHQARNAAIALAAAEAFFGGGAFAADVVEHAFMSVSSPGRLEIVRSSPTVVVDAAHNPHGAQATADALREYFPGRLVGVVGMMADKDVEGFLGVLEPVLDAVVVTDIASDRAMDADELADIAGGVFGDGRVFVERNLAEAIDRAAGLAESDDGAPMASPAVVVLGSIQLVAAARTLMGKPGADGA</sequence>
<evidence type="ECO:0000256" key="9">
    <source>
        <dbReference type="ARBA" id="ARBA00030592"/>
    </source>
</evidence>
<evidence type="ECO:0000256" key="6">
    <source>
        <dbReference type="ARBA" id="ARBA00022741"/>
    </source>
</evidence>
<keyword evidence="6" id="KW-0547">Nucleotide-binding</keyword>
<keyword evidence="4" id="KW-0436">Ligase</keyword>
<dbReference type="AlphaFoldDB" id="A0A179B0Z8"/>
<dbReference type="NCBIfam" id="TIGR01499">
    <property type="entry name" value="folC"/>
    <property type="match status" value="1"/>
</dbReference>
<dbReference type="InterPro" id="IPR001645">
    <property type="entry name" value="Folylpolyglutamate_synth"/>
</dbReference>
<dbReference type="SUPFAM" id="SSF53244">
    <property type="entry name" value="MurD-like peptide ligases, peptide-binding domain"/>
    <property type="match status" value="1"/>
</dbReference>
<dbReference type="InterPro" id="IPR036565">
    <property type="entry name" value="Mur-like_cat_sf"/>
</dbReference>
<evidence type="ECO:0000259" key="13">
    <source>
        <dbReference type="Pfam" id="PF08245"/>
    </source>
</evidence>
<feature type="compositionally biased region" description="Basic and acidic residues" evidence="11">
    <location>
        <begin position="51"/>
        <end position="71"/>
    </location>
</feature>
<feature type="compositionally biased region" description="Basic and acidic residues" evidence="11">
    <location>
        <begin position="12"/>
        <end position="32"/>
    </location>
</feature>
<dbReference type="EMBL" id="LVZK01000003">
    <property type="protein sequence ID" value="OAP85397.1"/>
    <property type="molecule type" value="Genomic_DNA"/>
</dbReference>
<evidence type="ECO:0000313" key="14">
    <source>
        <dbReference type="EMBL" id="OAP85397.1"/>
    </source>
</evidence>
<feature type="domain" description="Mur ligase central" evidence="13">
    <location>
        <begin position="259"/>
        <end position="400"/>
    </location>
</feature>
<dbReference type="GO" id="GO:0046872">
    <property type="term" value="F:metal ion binding"/>
    <property type="evidence" value="ECO:0007669"/>
    <property type="project" value="UniProtKB-KW"/>
</dbReference>
<dbReference type="PROSITE" id="PS01012">
    <property type="entry name" value="FOLYLPOLYGLU_SYNT_2"/>
    <property type="match status" value="1"/>
</dbReference>
<keyword evidence="7" id="KW-0067">ATP-binding</keyword>
<dbReference type="InterPro" id="IPR018109">
    <property type="entry name" value="Folylpolyglutamate_synth_CS"/>
</dbReference>
<dbReference type="PANTHER" id="PTHR11136">
    <property type="entry name" value="FOLYLPOLYGLUTAMATE SYNTHASE-RELATED"/>
    <property type="match status" value="1"/>
</dbReference>
<evidence type="ECO:0000256" key="5">
    <source>
        <dbReference type="ARBA" id="ARBA00022723"/>
    </source>
</evidence>
<keyword evidence="8" id="KW-0460">Magnesium</keyword>
<dbReference type="PANTHER" id="PTHR11136:SF0">
    <property type="entry name" value="DIHYDROFOLATE SYNTHETASE-RELATED"/>
    <property type="match status" value="1"/>
</dbReference>
<gene>
    <name evidence="14" type="ORF">A4H34_09905</name>
</gene>
<keyword evidence="5" id="KW-0479">Metal-binding</keyword>
<accession>A0A179B0Z8</accession>
<dbReference type="Pfam" id="PF08245">
    <property type="entry name" value="Mur_ligase_M"/>
    <property type="match status" value="1"/>
</dbReference>
<organism evidence="14 15">
    <name type="scientific">Peptidiphaga gingivicola</name>
    <dbReference type="NCBI Taxonomy" id="2741497"/>
    <lineage>
        <taxon>Bacteria</taxon>
        <taxon>Bacillati</taxon>
        <taxon>Actinomycetota</taxon>
        <taxon>Actinomycetes</taxon>
        <taxon>Actinomycetales</taxon>
        <taxon>Actinomycetaceae</taxon>
        <taxon>Peptidiphaga</taxon>
    </lineage>
</organism>
<keyword evidence="15" id="KW-1185">Reference proteome</keyword>
<comment type="caution">
    <text evidence="14">The sequence shown here is derived from an EMBL/GenBank/DDBJ whole genome shotgun (WGS) entry which is preliminary data.</text>
</comment>
<dbReference type="GO" id="GO:0008841">
    <property type="term" value="F:dihydrofolate synthase activity"/>
    <property type="evidence" value="ECO:0007669"/>
    <property type="project" value="TreeGrafter"/>
</dbReference>
<evidence type="ECO:0000256" key="4">
    <source>
        <dbReference type="ARBA" id="ARBA00022598"/>
    </source>
</evidence>
<dbReference type="EC" id="6.3.2.17" evidence="3"/>
<dbReference type="InterPro" id="IPR036615">
    <property type="entry name" value="Mur_ligase_C_dom_sf"/>
</dbReference>
<dbReference type="GO" id="GO:0005524">
    <property type="term" value="F:ATP binding"/>
    <property type="evidence" value="ECO:0007669"/>
    <property type="project" value="UniProtKB-KW"/>
</dbReference>
<feature type="compositionally biased region" description="Gly residues" evidence="11">
    <location>
        <begin position="36"/>
        <end position="47"/>
    </location>
</feature>
<dbReference type="InterPro" id="IPR013221">
    <property type="entry name" value="Mur_ligase_cen"/>
</dbReference>
<evidence type="ECO:0000256" key="1">
    <source>
        <dbReference type="ARBA" id="ARBA00001946"/>
    </source>
</evidence>
<dbReference type="Proteomes" id="UP000078368">
    <property type="component" value="Unassembled WGS sequence"/>
</dbReference>
<evidence type="ECO:0000256" key="8">
    <source>
        <dbReference type="ARBA" id="ARBA00022842"/>
    </source>
</evidence>
<evidence type="ECO:0000256" key="11">
    <source>
        <dbReference type="SAM" id="MobiDB-lite"/>
    </source>
</evidence>
<evidence type="ECO:0000256" key="3">
    <source>
        <dbReference type="ARBA" id="ARBA00013025"/>
    </source>
</evidence>
<dbReference type="Gene3D" id="3.90.190.20">
    <property type="entry name" value="Mur ligase, C-terminal domain"/>
    <property type="match status" value="1"/>
</dbReference>